<reference evidence="1 2" key="1">
    <citation type="journal article" date="2002" name="Nucleic Acids Res.">
        <title>The complete genomic sequence of Mycoplasma penetrans, an intracellular bacterial pathogen in humans.</title>
        <authorList>
            <person name="Sasaki Y."/>
            <person name="Ishikawa J."/>
            <person name="Yamashita A."/>
            <person name="Oshima K."/>
            <person name="Kenri T."/>
            <person name="Furuya K."/>
            <person name="Yoshino C."/>
            <person name="Horino A."/>
            <person name="Shiba T."/>
            <person name="Sasaki T."/>
            <person name="Hattori M."/>
        </authorList>
    </citation>
    <scope>NUCLEOTIDE SEQUENCE [LARGE SCALE GENOMIC DNA]</scope>
    <source>
        <strain evidence="1 2">HF-2</strain>
    </source>
</reference>
<protein>
    <submittedName>
        <fullName evidence="1">Uncharacterized protein</fullName>
    </submittedName>
</protein>
<dbReference type="eggNOG" id="ENOG5030NRB">
    <property type="taxonomic scope" value="Bacteria"/>
</dbReference>
<dbReference type="AlphaFoldDB" id="Q8EWN8"/>
<dbReference type="Proteomes" id="UP000002522">
    <property type="component" value="Chromosome"/>
</dbReference>
<dbReference type="HOGENOM" id="CLU_1553597_0_0_14"/>
<dbReference type="EMBL" id="BA000026">
    <property type="protein sequence ID" value="BAC43956.1"/>
    <property type="molecule type" value="Genomic_DNA"/>
</dbReference>
<dbReference type="InParanoid" id="Q8EWN8"/>
<name>Q8EWN8_MALP2</name>
<gene>
    <name evidence="1" type="ordered locus">MYPE1650</name>
</gene>
<evidence type="ECO:0000313" key="1">
    <source>
        <dbReference type="EMBL" id="BAC43956.1"/>
    </source>
</evidence>
<accession>Q8EWN8</accession>
<proteinExistence type="predicted"/>
<dbReference type="RefSeq" id="WP_011076992.1">
    <property type="nucleotide sequence ID" value="NC_004432.1"/>
</dbReference>
<evidence type="ECO:0000313" key="2">
    <source>
        <dbReference type="Proteomes" id="UP000002522"/>
    </source>
</evidence>
<keyword evidence="2" id="KW-1185">Reference proteome</keyword>
<dbReference type="KEGG" id="mpe:MYPE1650"/>
<sequence>MNFKAKTFKNNQIYNSLKQFNKETNEINILEKNDWIDFFSQNKERKNKPNSNNKVNPNFINKRILKNIKGFYSVIETTGFNTKQTSGYFLDYSSFVNIFLYFKNDDDLLNYVADTCEARGDKKVSNLNEAINYLSSEDVVISRVLELEIDKSMWEQLVFEYEQLIANKKENN</sequence>
<organism evidence="1 2">
    <name type="scientific">Malacoplasma penetrans (strain HF-2)</name>
    <name type="common">Mycoplasma penetrans</name>
    <dbReference type="NCBI Taxonomy" id="272633"/>
    <lineage>
        <taxon>Bacteria</taxon>
        <taxon>Bacillati</taxon>
        <taxon>Mycoplasmatota</taxon>
        <taxon>Mycoplasmoidales</taxon>
        <taxon>Mycoplasmoidaceae</taxon>
        <taxon>Malacoplasma</taxon>
    </lineage>
</organism>